<name>S3C9P2_OPHP1</name>
<dbReference type="GO" id="GO:0032153">
    <property type="term" value="C:cell division site"/>
    <property type="evidence" value="ECO:0007669"/>
    <property type="project" value="TreeGrafter"/>
</dbReference>
<keyword evidence="1" id="KW-0472">Membrane</keyword>
<protein>
    <submittedName>
        <fullName evidence="2">Ph-response regulator</fullName>
    </submittedName>
</protein>
<organism evidence="2 3">
    <name type="scientific">Ophiostoma piceae (strain UAMH 11346)</name>
    <name type="common">Sap stain fungus</name>
    <dbReference type="NCBI Taxonomy" id="1262450"/>
    <lineage>
        <taxon>Eukaryota</taxon>
        <taxon>Fungi</taxon>
        <taxon>Dikarya</taxon>
        <taxon>Ascomycota</taxon>
        <taxon>Pezizomycotina</taxon>
        <taxon>Sordariomycetes</taxon>
        <taxon>Sordariomycetidae</taxon>
        <taxon>Ophiostomatales</taxon>
        <taxon>Ophiostomataceae</taxon>
        <taxon>Ophiostoma</taxon>
    </lineage>
</organism>
<dbReference type="GO" id="GO:0005886">
    <property type="term" value="C:plasma membrane"/>
    <property type="evidence" value="ECO:0007669"/>
    <property type="project" value="InterPro"/>
</dbReference>
<evidence type="ECO:0000313" key="2">
    <source>
        <dbReference type="EMBL" id="EPE10189.1"/>
    </source>
</evidence>
<dbReference type="eggNOG" id="ENOG502S0K3">
    <property type="taxonomic scope" value="Eukaryota"/>
</dbReference>
<dbReference type="OrthoDB" id="2354757at2759"/>
<dbReference type="Proteomes" id="UP000016923">
    <property type="component" value="Unassembled WGS sequence"/>
</dbReference>
<feature type="transmembrane region" description="Helical" evidence="1">
    <location>
        <begin position="6"/>
        <end position="32"/>
    </location>
</feature>
<dbReference type="Pfam" id="PF06687">
    <property type="entry name" value="SUR7"/>
    <property type="match status" value="1"/>
</dbReference>
<gene>
    <name evidence="2" type="ORF">F503_05284</name>
</gene>
<dbReference type="VEuPathDB" id="FungiDB:F503_05284"/>
<dbReference type="HOGENOM" id="CLU_076420_0_0_1"/>
<reference evidence="2 3" key="1">
    <citation type="journal article" date="2013" name="BMC Genomics">
        <title>The genome and transcriptome of the pine saprophyte Ophiostoma piceae, and a comparison with the bark beetle-associated pine pathogen Grosmannia clavigera.</title>
        <authorList>
            <person name="Haridas S."/>
            <person name="Wang Y."/>
            <person name="Lim L."/>
            <person name="Massoumi Alamouti S."/>
            <person name="Jackman S."/>
            <person name="Docking R."/>
            <person name="Robertson G."/>
            <person name="Birol I."/>
            <person name="Bohlmann J."/>
            <person name="Breuil C."/>
        </authorList>
    </citation>
    <scope>NUCLEOTIDE SEQUENCE [LARGE SCALE GENOMIC DNA]</scope>
    <source>
        <strain evidence="2 3">UAMH 11346</strain>
    </source>
</reference>
<accession>S3C9P2</accession>
<dbReference type="EMBL" id="KE148146">
    <property type="protein sequence ID" value="EPE10189.1"/>
    <property type="molecule type" value="Genomic_DNA"/>
</dbReference>
<proteinExistence type="predicted"/>
<feature type="transmembrane region" description="Helical" evidence="1">
    <location>
        <begin position="185"/>
        <end position="210"/>
    </location>
</feature>
<dbReference type="STRING" id="1262450.S3C9P2"/>
<feature type="transmembrane region" description="Helical" evidence="1">
    <location>
        <begin position="112"/>
        <end position="138"/>
    </location>
</feature>
<keyword evidence="1" id="KW-0812">Transmembrane</keyword>
<dbReference type="InterPro" id="IPR009571">
    <property type="entry name" value="SUR7/Rim9-like_fungi"/>
</dbReference>
<dbReference type="PANTHER" id="PTHR28013">
    <property type="entry name" value="PROTEIN DCV1-RELATED"/>
    <property type="match status" value="1"/>
</dbReference>
<dbReference type="PANTHER" id="PTHR28013:SF7">
    <property type="entry name" value="PALI-DOMAIN-CONTAINING PROTEIN"/>
    <property type="match status" value="1"/>
</dbReference>
<sequence length="244" mass="25951">MARTGFFHHIGSFFLLAATVLLIVVSISAPVVNDIALLKVKLSNATDDHRSALTFGTFGYCVTTTAAGHDVCTGTHIGYNPVAEILRIDSNIDDDFSSASTKAAKTLTKIMILHPIAAGVAFIAFLLALGAGVVGSFIGSLVSLVAFVITAVVLITDFVLFSILRRHINNTSSIINNNSNSSTNAKYGVALWLLLAAAICSLIGTVVVFLTCCSARLHSSRNVSHHKVEPSYVAPARTRRGRFF</sequence>
<feature type="transmembrane region" description="Helical" evidence="1">
    <location>
        <begin position="144"/>
        <end position="164"/>
    </location>
</feature>
<keyword evidence="3" id="KW-1185">Reference proteome</keyword>
<dbReference type="AlphaFoldDB" id="S3C9P2"/>
<evidence type="ECO:0000256" key="1">
    <source>
        <dbReference type="SAM" id="Phobius"/>
    </source>
</evidence>
<keyword evidence="1" id="KW-1133">Transmembrane helix</keyword>
<dbReference type="Gene3D" id="1.20.140.150">
    <property type="match status" value="1"/>
</dbReference>
<dbReference type="OMA" id="FGTFGWC"/>
<dbReference type="GO" id="GO:0035838">
    <property type="term" value="C:growing cell tip"/>
    <property type="evidence" value="ECO:0007669"/>
    <property type="project" value="TreeGrafter"/>
</dbReference>
<evidence type="ECO:0000313" key="3">
    <source>
        <dbReference type="Proteomes" id="UP000016923"/>
    </source>
</evidence>
<dbReference type="InterPro" id="IPR051380">
    <property type="entry name" value="pH-response_reg_palI/RIM9"/>
</dbReference>